<evidence type="ECO:0000259" key="2">
    <source>
        <dbReference type="Pfam" id="PF23991"/>
    </source>
</evidence>
<gene>
    <name evidence="3" type="ORF">SAMN04489842_0013</name>
</gene>
<organism evidence="3 4">
    <name type="scientific">Natronobacterium texcoconense</name>
    <dbReference type="NCBI Taxonomy" id="1095778"/>
    <lineage>
        <taxon>Archaea</taxon>
        <taxon>Methanobacteriati</taxon>
        <taxon>Methanobacteriota</taxon>
        <taxon>Stenosarchaea group</taxon>
        <taxon>Halobacteria</taxon>
        <taxon>Halobacteriales</taxon>
        <taxon>Natrialbaceae</taxon>
        <taxon>Natronobacterium</taxon>
    </lineage>
</organism>
<protein>
    <recommendedName>
        <fullName evidence="2">DUF7310 domain-containing protein</fullName>
    </recommendedName>
</protein>
<dbReference type="EMBL" id="FNLC01000001">
    <property type="protein sequence ID" value="SDQ18890.1"/>
    <property type="molecule type" value="Genomic_DNA"/>
</dbReference>
<feature type="compositionally biased region" description="Polar residues" evidence="1">
    <location>
        <begin position="129"/>
        <end position="141"/>
    </location>
</feature>
<sequence length="221" mass="24293">MPDTERLEQRLAAVERAVVDGDAAVADLADLESTRSDLERLESRLEEFEHRIADLEGRTGALEGFTGEIRAVNDDVERQAATAVATVDRLERRLDALEEADGGVSESSKSADRADEVDSTDATDDADSGRTTSETEPSPGQTAERVLEPTASETSTGDPRRNERGDSEDEKTVTPADQRSVERYLERPIPTDDGDDRDREEAREAETNEEMSVLETLRAKL</sequence>
<dbReference type="OrthoDB" id="206571at2157"/>
<dbReference type="RefSeq" id="WP_090375554.1">
    <property type="nucleotide sequence ID" value="NZ_FNLC01000001.1"/>
</dbReference>
<keyword evidence="4" id="KW-1185">Reference proteome</keyword>
<dbReference type="STRING" id="1095778.SAMN04489842_0013"/>
<feature type="compositionally biased region" description="Basic and acidic residues" evidence="1">
    <location>
        <begin position="179"/>
        <end position="206"/>
    </location>
</feature>
<evidence type="ECO:0000313" key="3">
    <source>
        <dbReference type="EMBL" id="SDQ18890.1"/>
    </source>
</evidence>
<dbReference type="Pfam" id="PF23991">
    <property type="entry name" value="DUF7310"/>
    <property type="match status" value="1"/>
</dbReference>
<name>A0A1H0YUU6_NATTX</name>
<accession>A0A1H0YUU6</accession>
<evidence type="ECO:0000313" key="4">
    <source>
        <dbReference type="Proteomes" id="UP000198848"/>
    </source>
</evidence>
<dbReference type="AlphaFoldDB" id="A0A1H0YUU6"/>
<feature type="region of interest" description="Disordered" evidence="1">
    <location>
        <begin position="97"/>
        <end position="221"/>
    </location>
</feature>
<evidence type="ECO:0000256" key="1">
    <source>
        <dbReference type="SAM" id="MobiDB-lite"/>
    </source>
</evidence>
<dbReference type="Proteomes" id="UP000198848">
    <property type="component" value="Unassembled WGS sequence"/>
</dbReference>
<feature type="compositionally biased region" description="Acidic residues" evidence="1">
    <location>
        <begin position="117"/>
        <end position="126"/>
    </location>
</feature>
<dbReference type="Gene3D" id="1.20.5.340">
    <property type="match status" value="1"/>
</dbReference>
<feature type="domain" description="DUF7310" evidence="2">
    <location>
        <begin position="7"/>
        <end position="89"/>
    </location>
</feature>
<dbReference type="InterPro" id="IPR055734">
    <property type="entry name" value="DUF7310"/>
</dbReference>
<dbReference type="SUPFAM" id="SSF57997">
    <property type="entry name" value="Tropomyosin"/>
    <property type="match status" value="1"/>
</dbReference>
<proteinExistence type="predicted"/>
<reference evidence="4" key="1">
    <citation type="submission" date="2016-10" db="EMBL/GenBank/DDBJ databases">
        <authorList>
            <person name="Varghese N."/>
            <person name="Submissions S."/>
        </authorList>
    </citation>
    <scope>NUCLEOTIDE SEQUENCE [LARGE SCALE GENOMIC DNA]</scope>
    <source>
        <strain evidence="4">DSM 24767</strain>
    </source>
</reference>